<dbReference type="Proteomes" id="UP000288429">
    <property type="component" value="Unassembled WGS sequence"/>
</dbReference>
<dbReference type="EMBL" id="NIZV01000007">
    <property type="protein sequence ID" value="RSM20232.1"/>
    <property type="molecule type" value="Genomic_DNA"/>
</dbReference>
<comment type="caution">
    <text evidence="1">The sequence shown here is derived from an EMBL/GenBank/DDBJ whole genome shotgun (WGS) entry which is preliminary data.</text>
</comment>
<organism evidence="1 2">
    <name type="scientific">Fusarium ambrosium</name>
    <dbReference type="NCBI Taxonomy" id="131363"/>
    <lineage>
        <taxon>Eukaryota</taxon>
        <taxon>Fungi</taxon>
        <taxon>Dikarya</taxon>
        <taxon>Ascomycota</taxon>
        <taxon>Pezizomycotina</taxon>
        <taxon>Sordariomycetes</taxon>
        <taxon>Hypocreomycetidae</taxon>
        <taxon>Hypocreales</taxon>
        <taxon>Nectriaceae</taxon>
        <taxon>Fusarium</taxon>
        <taxon>Fusarium solani species complex</taxon>
    </lineage>
</organism>
<keyword evidence="2" id="KW-1185">Reference proteome</keyword>
<name>A0A428V141_9HYPO</name>
<protein>
    <submittedName>
        <fullName evidence="1">Uncharacterized protein</fullName>
    </submittedName>
</protein>
<dbReference type="AlphaFoldDB" id="A0A428V141"/>
<reference evidence="1 2" key="1">
    <citation type="submission" date="2017-06" db="EMBL/GenBank/DDBJ databases">
        <title>Cmopartive genomic analysis of Ambrosia Fusariam Clade fungi.</title>
        <authorList>
            <person name="Stajich J.E."/>
            <person name="Carrillo J."/>
            <person name="Kijimoto T."/>
            <person name="Eskalen A."/>
            <person name="O'Donnell K."/>
            <person name="Kasson M."/>
        </authorList>
    </citation>
    <scope>NUCLEOTIDE SEQUENCE [LARGE SCALE GENOMIC DNA]</scope>
    <source>
        <strain evidence="1 2">NRRL 20438</strain>
    </source>
</reference>
<sequence>MSIQVTTAPGALVALGLGVSDVSTLVALGRRVGNWWTATDGDKEFLSLLDEDASSILQRRGLLDVPTFNKRWSKQIQLLANGSPLRLENRDIEQVLKDSKTLLQDLSLFTSVMTCLVAVLEQFTKQDLVRDILYNMLKSLLKLHENGEDILRSQYSSRLNAWRSTAVLRGLNQAADEYRQGLIRDGHVMSGLLPKTESRHVEEFLTWLLGSHEPFFKTASSDVAGMAVCLSRLGIDIIDVQSTESLETNQRPCTVIYSAQPFLHSMTTPEGTRAIVARDASITVPLEHPEETVSVFPIGHDAQNQCRIAWKEGQKAAKTIQISVQGAQTNGQIYQEYHQSARGEQPLSFSSGLMARLERSSLIYVLTDSGAPVGRAPNELYRLVSNFTFITNQEIVTGLANCLGSTSMSVLSWLSALTNPGEFHLGSDISDAEMTDTRKVNAFCIFQSFIMGYYYDIFGRLVDTSSLASKTVEGSWGFRSADFLRYMRSHSLGTIPPDSPRVRPFGKSRLVPLLSMLFVGGHGTGYDPERAEEKFRLIDCLGIVGKRTLICNSLLGKCSSPQEIGCFTLLDVDVGGVPRDFNGLIKSGVLPPELPLVDCRDIGDGDGDGDFDIPESSPTDDVTFHIEADWEADPDTVLLCVRYRGRRIATVSPVPTDYLFCDAYVPPNAGPRQNLRRSRLSQGVEANISTLLQDPPVLPYSYNSGIPVLFQALNRPGLRYAATALYGRRSDVKVATDCVERAKHAAVEAFGAGEVGFVIVGGLTGTAIGDPSLERADVSNLLYEIPIKK</sequence>
<proteinExistence type="predicted"/>
<evidence type="ECO:0000313" key="2">
    <source>
        <dbReference type="Proteomes" id="UP000288429"/>
    </source>
</evidence>
<gene>
    <name evidence="1" type="ORF">CDV31_001029</name>
</gene>
<accession>A0A428V141</accession>
<evidence type="ECO:0000313" key="1">
    <source>
        <dbReference type="EMBL" id="RSM20232.1"/>
    </source>
</evidence>